<evidence type="ECO:0000313" key="1">
    <source>
        <dbReference type="EMBL" id="MCD1117451.1"/>
    </source>
</evidence>
<name>A0A9Q3V3T6_9FLAO</name>
<dbReference type="RefSeq" id="WP_230669371.1">
    <property type="nucleotide sequence ID" value="NZ_JAJNAY010000001.1"/>
</dbReference>
<dbReference type="AlphaFoldDB" id="A0A9Q3V3T6"/>
<keyword evidence="2" id="KW-1185">Reference proteome</keyword>
<organism evidence="1 2">
    <name type="scientific">Chryseobacterium turcicum</name>
    <dbReference type="NCBI Taxonomy" id="2898076"/>
    <lineage>
        <taxon>Bacteria</taxon>
        <taxon>Pseudomonadati</taxon>
        <taxon>Bacteroidota</taxon>
        <taxon>Flavobacteriia</taxon>
        <taxon>Flavobacteriales</taxon>
        <taxon>Weeksellaceae</taxon>
        <taxon>Chryseobacterium group</taxon>
        <taxon>Chryseobacterium</taxon>
    </lineage>
</organism>
<gene>
    <name evidence="1" type="ORF">LO744_11325</name>
</gene>
<reference evidence="1" key="1">
    <citation type="submission" date="2021-11" db="EMBL/GenBank/DDBJ databases">
        <title>Description of novel Chryseobacterium species.</title>
        <authorList>
            <person name="Saticioglu I.B."/>
            <person name="Ay H."/>
            <person name="Altun S."/>
            <person name="Duman M."/>
        </authorList>
    </citation>
    <scope>NUCLEOTIDE SEQUENCE</scope>
    <source>
        <strain evidence="1">C-17</strain>
    </source>
</reference>
<evidence type="ECO:0000313" key="2">
    <source>
        <dbReference type="Proteomes" id="UP001108025"/>
    </source>
</evidence>
<comment type="caution">
    <text evidence="1">The sequence shown here is derived from an EMBL/GenBank/DDBJ whole genome shotgun (WGS) entry which is preliminary data.</text>
</comment>
<accession>A0A9Q3V3T6</accession>
<protein>
    <submittedName>
        <fullName evidence="1">Uncharacterized protein</fullName>
    </submittedName>
</protein>
<proteinExistence type="predicted"/>
<sequence>MEISAIKERLSLSEVLQHYSLQPKNSMLKCFMHEDKTASGYANKKSSIS</sequence>
<dbReference type="Proteomes" id="UP001108025">
    <property type="component" value="Unassembled WGS sequence"/>
</dbReference>
<dbReference type="EMBL" id="JAJNAY010000001">
    <property type="protein sequence ID" value="MCD1117451.1"/>
    <property type="molecule type" value="Genomic_DNA"/>
</dbReference>